<gene>
    <name evidence="1" type="ORF">GGQ54_002473</name>
</gene>
<keyword evidence="2" id="KW-1185">Reference proteome</keyword>
<proteinExistence type="predicted"/>
<dbReference type="InterPro" id="IPR052707">
    <property type="entry name" value="OsmC_Ohr_Peroxiredoxin"/>
</dbReference>
<accession>A0A7Z0ILT0</accession>
<evidence type="ECO:0000313" key="2">
    <source>
        <dbReference type="Proteomes" id="UP000527616"/>
    </source>
</evidence>
<evidence type="ECO:0000313" key="1">
    <source>
        <dbReference type="EMBL" id="NYI71913.1"/>
    </source>
</evidence>
<dbReference type="Proteomes" id="UP000527616">
    <property type="component" value="Unassembled WGS sequence"/>
</dbReference>
<dbReference type="Pfam" id="PF02566">
    <property type="entry name" value="OsmC"/>
    <property type="match status" value="1"/>
</dbReference>
<dbReference type="InterPro" id="IPR036102">
    <property type="entry name" value="OsmC/Ohrsf"/>
</dbReference>
<dbReference type="AlphaFoldDB" id="A0A7Z0ILT0"/>
<name>A0A7Z0ILT0_9ACTN</name>
<comment type="caution">
    <text evidence="1">The sequence shown here is derived from an EMBL/GenBank/DDBJ whole genome shotgun (WGS) entry which is preliminary data.</text>
</comment>
<sequence>MAEHEYTAAINWSGTTRGGYRSFSRTHTASLAGASDLTMSADAAFRGDADLTNPEQLLVVAASSCQMLSFLASAARAGVDVVGYEDLARGRMPLRDGQMSITDIELRPVIQVRGADGDAVEDLVHVAHERCYIANSLRSEVRVIPKIVIFG</sequence>
<reference evidence="1 2" key="1">
    <citation type="submission" date="2020-07" db="EMBL/GenBank/DDBJ databases">
        <title>Sequencing the genomes of 1000 actinobacteria strains.</title>
        <authorList>
            <person name="Klenk H.-P."/>
        </authorList>
    </citation>
    <scope>NUCLEOTIDE SEQUENCE [LARGE SCALE GENOMIC DNA]</scope>
    <source>
        <strain evidence="1 2">DSM 103164</strain>
    </source>
</reference>
<protein>
    <submittedName>
        <fullName evidence="1">Organic hydroperoxide reductase OsmC/OhrA</fullName>
    </submittedName>
</protein>
<dbReference type="PANTHER" id="PTHR42830:SF2">
    <property type="entry name" value="OSMC_OHR FAMILY PROTEIN"/>
    <property type="match status" value="1"/>
</dbReference>
<dbReference type="InterPro" id="IPR015946">
    <property type="entry name" value="KH_dom-like_a/b"/>
</dbReference>
<dbReference type="Gene3D" id="3.30.300.20">
    <property type="match status" value="1"/>
</dbReference>
<dbReference type="InterPro" id="IPR003718">
    <property type="entry name" value="OsmC/Ohr_fam"/>
</dbReference>
<organism evidence="1 2">
    <name type="scientific">Naumannella cuiyingiana</name>
    <dbReference type="NCBI Taxonomy" id="1347891"/>
    <lineage>
        <taxon>Bacteria</taxon>
        <taxon>Bacillati</taxon>
        <taxon>Actinomycetota</taxon>
        <taxon>Actinomycetes</taxon>
        <taxon>Propionibacteriales</taxon>
        <taxon>Propionibacteriaceae</taxon>
        <taxon>Naumannella</taxon>
    </lineage>
</organism>
<dbReference type="SUPFAM" id="SSF82784">
    <property type="entry name" value="OsmC-like"/>
    <property type="match status" value="1"/>
</dbReference>
<dbReference type="PANTHER" id="PTHR42830">
    <property type="entry name" value="OSMOTICALLY INDUCIBLE FAMILY PROTEIN"/>
    <property type="match status" value="1"/>
</dbReference>
<dbReference type="RefSeq" id="WP_179445678.1">
    <property type="nucleotide sequence ID" value="NZ_JACBZS010000001.1"/>
</dbReference>
<dbReference type="EMBL" id="JACBZS010000001">
    <property type="protein sequence ID" value="NYI71913.1"/>
    <property type="molecule type" value="Genomic_DNA"/>
</dbReference>